<reference evidence="9 10" key="1">
    <citation type="journal article" date="2015" name="Genome Announc.">
        <title>Genome sequencing of 18 francisella strains to aid in assay development and testing.</title>
        <authorList>
            <person name="Johnson S.L."/>
            <person name="Daligault H.E."/>
            <person name="Davenport K.W."/>
            <person name="Coyne S.R."/>
            <person name="Frey K.G."/>
            <person name="Koroleva G.I."/>
            <person name="Broomall S.M."/>
            <person name="Bishop-Lilly K.A."/>
            <person name="Bruce D.C."/>
            <person name="Chertkov O."/>
            <person name="Freitas T."/>
            <person name="Jaissle J."/>
            <person name="Ladner J.T."/>
            <person name="Rosenzweig C.N."/>
            <person name="Gibbons H.S."/>
            <person name="Palacios G.F."/>
            <person name="Redden C.L."/>
            <person name="Xu Y."/>
            <person name="Minogue T.D."/>
            <person name="Chain P.S."/>
        </authorList>
    </citation>
    <scope>NUCLEOTIDE SEQUENCE [LARGE SCALE GENOMIC DNA]</scope>
    <source>
        <strain evidence="9 10">GA01-2794</strain>
    </source>
</reference>
<sequence>MKKIIYILIVMFMFANVQAAVVFVNSLAAGKNMGQSWQDAYTSIQSALEVAKANDQVWVAEGTYYPTKGNNRDKSFIIPEKVTLLGGFKGDEKSINQRDFEKNKTILSGDILHNDIKETFSKHIVFLKDDAVIDGFTIENAYNIETSTNKSNHLTPTEIQNSSLEGTGAAIVNFKSTGVVNNCIIQNNTAEKGAGAYNMASGKTAVFNNVQFLKNYSTVRGGAMSNDLGTNVIILNSDFEENKCDDKGGAIYNDFFSNTTIVNTTFKKNEAENAATIANDGGSEAILLNANITENIAKILGSALYQGSYNANIKDGSNTMVLINSTINNNVSLTNGTSIFTWGDDKYSFYNTKVKGWLNQSINNLPQQYDILTKLVSQNITTNTIKNVKQWMEKEFPLPKKENGKVSFKDENAKVNTNLNIPNNIYYVVRNNKSKKQLDGLSWDKAFNSIQRAIDAATKNGGGEIWVAEGTYYPDINKKSPRESSFKMKSNVAIYGGFSGDETSVSQRDFVKNKVILSGDIGKVLGKDIHSYHVIIGANKSLIDGVTITGGIADGQGSNRYGGGIQMIGFGQAMNVENCIFKNNYAYYGGAVYAFNNVYSYLNNVLFIDNTAIMGGGIYMSFGSNMSINNSSFVRNVVKSRGGAIVVNYGSNPTITDGVFASNYSNGTGGAIWVYDQASQFGGTSLNILSSKFIDNKSDYKSNQVEIVSGGVTYKGENNLVFSS</sequence>
<dbReference type="InterPro" id="IPR011050">
    <property type="entry name" value="Pectin_lyase_fold/virulence"/>
</dbReference>
<dbReference type="Proteomes" id="UP000031830">
    <property type="component" value="Chromosome"/>
</dbReference>
<dbReference type="KEGG" id="fpz:LA55_128"/>
<evidence type="ECO:0000256" key="4">
    <source>
        <dbReference type="ARBA" id="ARBA00022525"/>
    </source>
</evidence>
<keyword evidence="7" id="KW-0998">Cell outer membrane</keyword>
<evidence type="ECO:0000256" key="7">
    <source>
        <dbReference type="ARBA" id="ARBA00023237"/>
    </source>
</evidence>
<dbReference type="Pfam" id="PF02415">
    <property type="entry name" value="Chlam_PMP"/>
    <property type="match status" value="1"/>
</dbReference>
<feature type="chain" id="PRO_5002121884" evidence="8">
    <location>
        <begin position="20"/>
        <end position="724"/>
    </location>
</feature>
<proteinExistence type="predicted"/>
<dbReference type="PANTHER" id="PTHR11319:SF35">
    <property type="entry name" value="OUTER MEMBRANE PROTEIN PMPC-RELATED"/>
    <property type="match status" value="1"/>
</dbReference>
<dbReference type="OrthoDB" id="5410062at2"/>
<name>A0A0B6CQS3_9GAMM</name>
<evidence type="ECO:0000256" key="5">
    <source>
        <dbReference type="ARBA" id="ARBA00022729"/>
    </source>
</evidence>
<dbReference type="GO" id="GO:0005576">
    <property type="term" value="C:extracellular region"/>
    <property type="evidence" value="ECO:0007669"/>
    <property type="project" value="UniProtKB-SubCell"/>
</dbReference>
<gene>
    <name evidence="9" type="ORF">LA55_128</name>
</gene>
<dbReference type="GO" id="GO:0009279">
    <property type="term" value="C:cell outer membrane"/>
    <property type="evidence" value="ECO:0007669"/>
    <property type="project" value="UniProtKB-SubCell"/>
</dbReference>
<evidence type="ECO:0000256" key="8">
    <source>
        <dbReference type="SAM" id="SignalP"/>
    </source>
</evidence>
<dbReference type="AlphaFoldDB" id="A0A0B6CQS3"/>
<dbReference type="Gene3D" id="2.160.20.10">
    <property type="entry name" value="Single-stranded right-handed beta-helix, Pectin lyase-like"/>
    <property type="match status" value="2"/>
</dbReference>
<dbReference type="InterPro" id="IPR003368">
    <property type="entry name" value="POMP_repeat"/>
</dbReference>
<evidence type="ECO:0000256" key="2">
    <source>
        <dbReference type="ARBA" id="ARBA00004442"/>
    </source>
</evidence>
<evidence type="ECO:0000256" key="3">
    <source>
        <dbReference type="ARBA" id="ARBA00004613"/>
    </source>
</evidence>
<dbReference type="InterPro" id="IPR012334">
    <property type="entry name" value="Pectin_lyas_fold"/>
</dbReference>
<comment type="subcellular location">
    <subcellularLocation>
        <location evidence="1">Cell envelope</location>
    </subcellularLocation>
    <subcellularLocation>
        <location evidence="2">Cell outer membrane</location>
    </subcellularLocation>
    <subcellularLocation>
        <location evidence="3">Secreted</location>
    </subcellularLocation>
</comment>
<keyword evidence="4" id="KW-0964">Secreted</keyword>
<feature type="signal peptide" evidence="8">
    <location>
        <begin position="1"/>
        <end position="19"/>
    </location>
</feature>
<accession>A0A0B6CQS3</accession>
<dbReference type="RefSeq" id="WP_044525435.1">
    <property type="nucleotide sequence ID" value="NZ_CP009440.1"/>
</dbReference>
<evidence type="ECO:0000313" key="10">
    <source>
        <dbReference type="Proteomes" id="UP000031830"/>
    </source>
</evidence>
<evidence type="ECO:0000313" key="9">
    <source>
        <dbReference type="EMBL" id="AJI52819.1"/>
    </source>
</evidence>
<keyword evidence="5 8" id="KW-0732">Signal</keyword>
<dbReference type="SUPFAM" id="SSF51126">
    <property type="entry name" value="Pectin lyase-like"/>
    <property type="match status" value="2"/>
</dbReference>
<keyword evidence="6" id="KW-0472">Membrane</keyword>
<organism evidence="9 10">
    <name type="scientific">Francisella philomiragia</name>
    <dbReference type="NCBI Taxonomy" id="28110"/>
    <lineage>
        <taxon>Bacteria</taxon>
        <taxon>Pseudomonadati</taxon>
        <taxon>Pseudomonadota</taxon>
        <taxon>Gammaproteobacteria</taxon>
        <taxon>Thiotrichales</taxon>
        <taxon>Francisellaceae</taxon>
        <taxon>Francisella</taxon>
    </lineage>
</organism>
<evidence type="ECO:0000256" key="6">
    <source>
        <dbReference type="ARBA" id="ARBA00023136"/>
    </source>
</evidence>
<evidence type="ECO:0000256" key="1">
    <source>
        <dbReference type="ARBA" id="ARBA00004196"/>
    </source>
</evidence>
<dbReference type="PANTHER" id="PTHR11319">
    <property type="entry name" value="G PROTEIN-COUPLED RECEPTOR-RELATED"/>
    <property type="match status" value="1"/>
</dbReference>
<protein>
    <submittedName>
        <fullName evidence="9">Putative polymorphic outer membrane protein</fullName>
    </submittedName>
</protein>
<dbReference type="EMBL" id="CP009440">
    <property type="protein sequence ID" value="AJI52819.1"/>
    <property type="molecule type" value="Genomic_DNA"/>
</dbReference>